<evidence type="ECO:0000313" key="3">
    <source>
        <dbReference type="WBParaSite" id="HPLM_0001900501-mRNA-1"/>
    </source>
</evidence>
<name>A0A0N4X3R3_HAEPC</name>
<evidence type="ECO:0000313" key="1">
    <source>
        <dbReference type="EMBL" id="VDO74426.1"/>
    </source>
</evidence>
<accession>A0A0N4X3R3</accession>
<organism evidence="3">
    <name type="scientific">Haemonchus placei</name>
    <name type="common">Barber's pole worm</name>
    <dbReference type="NCBI Taxonomy" id="6290"/>
    <lineage>
        <taxon>Eukaryota</taxon>
        <taxon>Metazoa</taxon>
        <taxon>Ecdysozoa</taxon>
        <taxon>Nematoda</taxon>
        <taxon>Chromadorea</taxon>
        <taxon>Rhabditida</taxon>
        <taxon>Rhabditina</taxon>
        <taxon>Rhabditomorpha</taxon>
        <taxon>Strongyloidea</taxon>
        <taxon>Trichostrongylidae</taxon>
        <taxon>Haemonchus</taxon>
    </lineage>
</organism>
<sequence length="94" mass="10814">MAEPFRDLSNFSTMEQLAKVNQEMGSAPKSAMFISRNFYGSSRQPFAEKWLGNRTCVDLDDLIWPMSRRGSSPRIKTSSLLEFDYLANGRQWLT</sequence>
<keyword evidence="2" id="KW-1185">Reference proteome</keyword>
<gene>
    <name evidence="1" type="ORF">HPLM_LOCUS18997</name>
</gene>
<evidence type="ECO:0000313" key="2">
    <source>
        <dbReference type="Proteomes" id="UP000268014"/>
    </source>
</evidence>
<reference evidence="3" key="1">
    <citation type="submission" date="2017-02" db="UniProtKB">
        <authorList>
            <consortium name="WormBaseParasite"/>
        </authorList>
    </citation>
    <scope>IDENTIFICATION</scope>
</reference>
<reference evidence="1 2" key="2">
    <citation type="submission" date="2018-11" db="EMBL/GenBank/DDBJ databases">
        <authorList>
            <consortium name="Pathogen Informatics"/>
        </authorList>
    </citation>
    <scope>NUCLEOTIDE SEQUENCE [LARGE SCALE GENOMIC DNA]</scope>
    <source>
        <strain evidence="1 2">MHpl1</strain>
    </source>
</reference>
<protein>
    <submittedName>
        <fullName evidence="1 3">Uncharacterized protein</fullName>
    </submittedName>
</protein>
<dbReference type="WBParaSite" id="HPLM_0001900501-mRNA-1">
    <property type="protein sequence ID" value="HPLM_0001900501-mRNA-1"/>
    <property type="gene ID" value="HPLM_0001900501"/>
</dbReference>
<dbReference type="EMBL" id="UZAF01020976">
    <property type="protein sequence ID" value="VDO74426.1"/>
    <property type="molecule type" value="Genomic_DNA"/>
</dbReference>
<dbReference type="AlphaFoldDB" id="A0A0N4X3R3"/>
<proteinExistence type="predicted"/>
<dbReference type="Proteomes" id="UP000268014">
    <property type="component" value="Unassembled WGS sequence"/>
</dbReference>